<accession>A0AA37LLJ0</accession>
<evidence type="ECO:0000313" key="6">
    <source>
        <dbReference type="EMBL" id="GKT46797.1"/>
    </source>
</evidence>
<dbReference type="PANTHER" id="PTHR46300:SF8">
    <property type="entry name" value="CYTOCHROME P450 2E1"/>
    <property type="match status" value="1"/>
</dbReference>
<dbReference type="EMBL" id="BQXU01000017">
    <property type="protein sequence ID" value="GKT46797.1"/>
    <property type="molecule type" value="Genomic_DNA"/>
</dbReference>
<evidence type="ECO:0000256" key="3">
    <source>
        <dbReference type="ARBA" id="ARBA00023002"/>
    </source>
</evidence>
<keyword evidence="3" id="KW-0560">Oxidoreductase</keyword>
<keyword evidence="6" id="KW-0503">Monooxygenase</keyword>
<dbReference type="InterPro" id="IPR002401">
    <property type="entry name" value="Cyt_P450_E_grp-I"/>
</dbReference>
<protein>
    <submittedName>
        <fullName evidence="6">Cytochrome P450 monooxygenase psoD</fullName>
    </submittedName>
</protein>
<proteinExistence type="inferred from homology"/>
<dbReference type="Pfam" id="PF00067">
    <property type="entry name" value="p450"/>
    <property type="match status" value="1"/>
</dbReference>
<gene>
    <name evidence="6" type="ORF">ColSpa_06978</name>
</gene>
<evidence type="ECO:0000256" key="5">
    <source>
        <dbReference type="PIRSR" id="PIRSR602401-1"/>
    </source>
</evidence>
<feature type="binding site" description="axial binding residue" evidence="5">
    <location>
        <position position="441"/>
    </location>
    <ligand>
        <name>heme</name>
        <dbReference type="ChEBI" id="CHEBI:30413"/>
    </ligand>
    <ligandPart>
        <name>Fe</name>
        <dbReference type="ChEBI" id="CHEBI:18248"/>
    </ligandPart>
</feature>
<reference evidence="6 7" key="1">
    <citation type="submission" date="2022-03" db="EMBL/GenBank/DDBJ databases">
        <title>Genome data of Colletotrichum spp.</title>
        <authorList>
            <person name="Utami Y.D."/>
            <person name="Hiruma K."/>
        </authorList>
    </citation>
    <scope>NUCLEOTIDE SEQUENCE [LARGE SCALE GENOMIC DNA]</scope>
    <source>
        <strain evidence="6 7">MAFF 239500</strain>
    </source>
</reference>
<sequence>MFPFRGIIDPYLAAGVAILLALVIAALRPNRPHLPLGTTLPPGPKPKPLIGNLPLIPPVHSWLMFHELIKQYGPIVRLSLPGQEHVLLGTETAANDLLRQRGNLYSDRHYAPASSHFLTDDHMLLLLPYDEKWRKYRRFLHQVTMSPVAPLYETEQRVEAVRLLRDLIRNPGDYESLFERFSVGLGLRVIYGLRLESGHDRDARMILDIVHELERVGSPGAYMVDLFPSFMYLPEWLAPWKKYLRARRRRDEDFFQELVDRSQSPSWARTWHETKDQWGLTRREANWMLGSVFQAAATTSGSALAAFILCMVRNPGWFEKLQKEVDSAVGPDRLPTFSDMPQMPLVRACVKETLRYYPITAGGFPHRLTEDDTYHGYFLKKGTVVHAVQWAIQRDPELYPDPELFNPDRWLDPKYPTYKEPLSIYPNLQQFSAFGHGRRICQGINIAERSINLKIALLAWGCNISRARDEKGQEIIPPLYDFVEGFNVQPKPFGFDLQPRSPARVELIERAYERALKDDPLL</sequence>
<organism evidence="6 7">
    <name type="scientific">Colletotrichum spaethianum</name>
    <dbReference type="NCBI Taxonomy" id="700344"/>
    <lineage>
        <taxon>Eukaryota</taxon>
        <taxon>Fungi</taxon>
        <taxon>Dikarya</taxon>
        <taxon>Ascomycota</taxon>
        <taxon>Pezizomycotina</taxon>
        <taxon>Sordariomycetes</taxon>
        <taxon>Hypocreomycetidae</taxon>
        <taxon>Glomerellales</taxon>
        <taxon>Glomerellaceae</taxon>
        <taxon>Colletotrichum</taxon>
        <taxon>Colletotrichum spaethianum species complex</taxon>
    </lineage>
</organism>
<dbReference type="PRINTS" id="PR00463">
    <property type="entry name" value="EP450I"/>
</dbReference>
<comment type="similarity">
    <text evidence="1">Belongs to the cytochrome P450 family.</text>
</comment>
<dbReference type="InterPro" id="IPR001128">
    <property type="entry name" value="Cyt_P450"/>
</dbReference>
<keyword evidence="2 5" id="KW-0479">Metal-binding</keyword>
<dbReference type="SUPFAM" id="SSF48264">
    <property type="entry name" value="Cytochrome P450"/>
    <property type="match status" value="1"/>
</dbReference>
<dbReference type="GO" id="GO:0004497">
    <property type="term" value="F:monooxygenase activity"/>
    <property type="evidence" value="ECO:0007669"/>
    <property type="project" value="UniProtKB-KW"/>
</dbReference>
<dbReference type="GeneID" id="73327780"/>
<dbReference type="GO" id="GO:0005506">
    <property type="term" value="F:iron ion binding"/>
    <property type="evidence" value="ECO:0007669"/>
    <property type="project" value="InterPro"/>
</dbReference>
<dbReference type="InterPro" id="IPR050364">
    <property type="entry name" value="Cytochrome_P450_fung"/>
</dbReference>
<comment type="caution">
    <text evidence="6">The sequence shown here is derived from an EMBL/GenBank/DDBJ whole genome shotgun (WGS) entry which is preliminary data.</text>
</comment>
<dbReference type="Proteomes" id="UP001055115">
    <property type="component" value="Unassembled WGS sequence"/>
</dbReference>
<comment type="cofactor">
    <cofactor evidence="5">
        <name>heme</name>
        <dbReference type="ChEBI" id="CHEBI:30413"/>
    </cofactor>
</comment>
<keyword evidence="5" id="KW-0349">Heme</keyword>
<dbReference type="GO" id="GO:0020037">
    <property type="term" value="F:heme binding"/>
    <property type="evidence" value="ECO:0007669"/>
    <property type="project" value="InterPro"/>
</dbReference>
<keyword evidence="7" id="KW-1185">Reference proteome</keyword>
<evidence type="ECO:0000256" key="4">
    <source>
        <dbReference type="ARBA" id="ARBA00023004"/>
    </source>
</evidence>
<dbReference type="Gene3D" id="1.10.630.10">
    <property type="entry name" value="Cytochrome P450"/>
    <property type="match status" value="1"/>
</dbReference>
<dbReference type="AlphaFoldDB" id="A0AA37LLJ0"/>
<name>A0AA37LLJ0_9PEZI</name>
<dbReference type="InterPro" id="IPR036396">
    <property type="entry name" value="Cyt_P450_sf"/>
</dbReference>
<dbReference type="GO" id="GO:0016705">
    <property type="term" value="F:oxidoreductase activity, acting on paired donors, with incorporation or reduction of molecular oxygen"/>
    <property type="evidence" value="ECO:0007669"/>
    <property type="project" value="InterPro"/>
</dbReference>
<dbReference type="CDD" id="cd11065">
    <property type="entry name" value="CYP64-like"/>
    <property type="match status" value="1"/>
</dbReference>
<dbReference type="RefSeq" id="XP_049129147.1">
    <property type="nucleotide sequence ID" value="XM_049273190.1"/>
</dbReference>
<dbReference type="PANTHER" id="PTHR46300">
    <property type="entry name" value="P450, PUTATIVE (EUROFUNG)-RELATED-RELATED"/>
    <property type="match status" value="1"/>
</dbReference>
<evidence type="ECO:0000256" key="1">
    <source>
        <dbReference type="ARBA" id="ARBA00010617"/>
    </source>
</evidence>
<evidence type="ECO:0000313" key="7">
    <source>
        <dbReference type="Proteomes" id="UP001055115"/>
    </source>
</evidence>
<keyword evidence="4 5" id="KW-0408">Iron</keyword>
<evidence type="ECO:0000256" key="2">
    <source>
        <dbReference type="ARBA" id="ARBA00022723"/>
    </source>
</evidence>